<dbReference type="InterPro" id="IPR036388">
    <property type="entry name" value="WH-like_DNA-bd_sf"/>
</dbReference>
<name>A0A1R0H4W1_9FUNG</name>
<dbReference type="InterPro" id="IPR036397">
    <property type="entry name" value="RNaseH_sf"/>
</dbReference>
<proteinExistence type="predicted"/>
<sequence length="336" mass="38728">MEKTGHKITNNDRYKIIDMYNSGKTAKEISEILLHKVSTIYSIIKVYQKENRIEKKYKGGLKNKKFKPEYENFIYNKLQEDCRLTLRKLSDLLSDKYNIKLSTSTIQRCCCKFFYNIKPINNSHIIKNDEQSIVSRKEYSAKFAELRAEFSDSDFYFIDEVSLSVTVRSAVSKERSGGNPNAFSTRIRVRNVSTVCAINCDGFALFQKSITAFTQENFSNFLLDLTENLKKQEKTKGVFVLDSSRTISDRNIINFISERGFSVIYTPPYSPYLNPVGNLSTRVIGLTPRMISNSEDELFDNIDKAFSTVTEPECKVYFEDMLKYLDKSSKGESITL</sequence>
<reference evidence="2 3" key="1">
    <citation type="journal article" date="2016" name="Mol. Biol. Evol.">
        <title>Genome-Wide Survey of Gut Fungi (Harpellales) Reveals the First Horizontally Transferred Ubiquitin Gene from a Mosquito Host.</title>
        <authorList>
            <person name="Wang Y."/>
            <person name="White M.M."/>
            <person name="Kvist S."/>
            <person name="Moncalvo J.M."/>
        </authorList>
    </citation>
    <scope>NUCLEOTIDE SEQUENCE [LARGE SCALE GENOMIC DNA]</scope>
    <source>
        <strain evidence="2 3">ALG-7-W6</strain>
    </source>
</reference>
<dbReference type="Gene3D" id="3.30.420.10">
    <property type="entry name" value="Ribonuclease H-like superfamily/Ribonuclease H"/>
    <property type="match status" value="1"/>
</dbReference>
<accession>A0A1R0H4W1</accession>
<dbReference type="InterPro" id="IPR009057">
    <property type="entry name" value="Homeodomain-like_sf"/>
</dbReference>
<dbReference type="Proteomes" id="UP000187455">
    <property type="component" value="Unassembled WGS sequence"/>
</dbReference>
<protein>
    <recommendedName>
        <fullName evidence="1">Tc1-like transposase DDE domain-containing protein</fullName>
    </recommendedName>
</protein>
<evidence type="ECO:0000259" key="1">
    <source>
        <dbReference type="Pfam" id="PF13358"/>
    </source>
</evidence>
<keyword evidence="3" id="KW-1185">Reference proteome</keyword>
<dbReference type="STRING" id="133383.A0A1R0H4W1"/>
<dbReference type="PANTHER" id="PTHR46564:SF1">
    <property type="entry name" value="TRANSPOSASE"/>
    <property type="match status" value="1"/>
</dbReference>
<evidence type="ECO:0000313" key="3">
    <source>
        <dbReference type="Proteomes" id="UP000187455"/>
    </source>
</evidence>
<dbReference type="OrthoDB" id="2194526at2759"/>
<evidence type="ECO:0000313" key="2">
    <source>
        <dbReference type="EMBL" id="OLY84262.1"/>
    </source>
</evidence>
<dbReference type="Gene3D" id="1.10.10.10">
    <property type="entry name" value="Winged helix-like DNA-binding domain superfamily/Winged helix DNA-binding domain"/>
    <property type="match status" value="1"/>
</dbReference>
<dbReference type="Pfam" id="PF13358">
    <property type="entry name" value="DDE_3"/>
    <property type="match status" value="1"/>
</dbReference>
<feature type="domain" description="Tc1-like transposase DDE" evidence="1">
    <location>
        <begin position="155"/>
        <end position="278"/>
    </location>
</feature>
<dbReference type="InterPro" id="IPR038717">
    <property type="entry name" value="Tc1-like_DDE_dom"/>
</dbReference>
<dbReference type="EMBL" id="LSSL01000558">
    <property type="protein sequence ID" value="OLY84262.1"/>
    <property type="molecule type" value="Genomic_DNA"/>
</dbReference>
<dbReference type="PANTHER" id="PTHR46564">
    <property type="entry name" value="TRANSPOSASE"/>
    <property type="match status" value="1"/>
</dbReference>
<comment type="caution">
    <text evidence="2">The sequence shown here is derived from an EMBL/GenBank/DDBJ whole genome shotgun (WGS) entry which is preliminary data.</text>
</comment>
<organism evidence="2 3">
    <name type="scientific">Smittium mucronatum</name>
    <dbReference type="NCBI Taxonomy" id="133383"/>
    <lineage>
        <taxon>Eukaryota</taxon>
        <taxon>Fungi</taxon>
        <taxon>Fungi incertae sedis</taxon>
        <taxon>Zoopagomycota</taxon>
        <taxon>Kickxellomycotina</taxon>
        <taxon>Harpellomycetes</taxon>
        <taxon>Harpellales</taxon>
        <taxon>Legeriomycetaceae</taxon>
        <taxon>Smittium</taxon>
    </lineage>
</organism>
<dbReference type="SUPFAM" id="SSF46689">
    <property type="entry name" value="Homeodomain-like"/>
    <property type="match status" value="1"/>
</dbReference>
<dbReference type="AlphaFoldDB" id="A0A1R0H4W1"/>
<gene>
    <name evidence="2" type="ORF">AYI68_g1583</name>
</gene>
<dbReference type="GO" id="GO:0003676">
    <property type="term" value="F:nucleic acid binding"/>
    <property type="evidence" value="ECO:0007669"/>
    <property type="project" value="InterPro"/>
</dbReference>